<evidence type="ECO:0000313" key="4">
    <source>
        <dbReference type="EMBL" id="WRP14271.1"/>
    </source>
</evidence>
<dbReference type="PRINTS" id="PR00502">
    <property type="entry name" value="NUDIXFAMILY"/>
</dbReference>
<dbReference type="InterPro" id="IPR000086">
    <property type="entry name" value="NUDIX_hydrolase_dom"/>
</dbReference>
<keyword evidence="2 4" id="KW-0378">Hydrolase</keyword>
<dbReference type="Proteomes" id="UP001333102">
    <property type="component" value="Chromosome"/>
</dbReference>
<dbReference type="Gene3D" id="3.90.79.10">
    <property type="entry name" value="Nucleoside Triphosphate Pyrophosphohydrolase"/>
    <property type="match status" value="1"/>
</dbReference>
<keyword evidence="5" id="KW-1185">Reference proteome</keyword>
<comment type="cofactor">
    <cofactor evidence="1">
        <name>Mg(2+)</name>
        <dbReference type="ChEBI" id="CHEBI:18420"/>
    </cofactor>
</comment>
<dbReference type="GO" id="GO:0016787">
    <property type="term" value="F:hydrolase activity"/>
    <property type="evidence" value="ECO:0007669"/>
    <property type="project" value="UniProtKB-KW"/>
</dbReference>
<evidence type="ECO:0000313" key="5">
    <source>
        <dbReference type="Proteomes" id="UP001333102"/>
    </source>
</evidence>
<dbReference type="EC" id="3.6.-.-" evidence="4"/>
<feature type="domain" description="Nudix hydrolase" evidence="3">
    <location>
        <begin position="26"/>
        <end position="153"/>
    </location>
</feature>
<dbReference type="InterPro" id="IPR015797">
    <property type="entry name" value="NUDIX_hydrolase-like_dom_sf"/>
</dbReference>
<dbReference type="PANTHER" id="PTHR43046:SF14">
    <property type="entry name" value="MUTT_NUDIX FAMILY PROTEIN"/>
    <property type="match status" value="1"/>
</dbReference>
<reference evidence="5" key="1">
    <citation type="submission" date="2023-12" db="EMBL/GenBank/DDBJ databases">
        <title>Novel isolates from deep terrestrial aquifers shed light on the physiology and ecology of the class Limnochordia.</title>
        <authorList>
            <person name="Karnachuk O.V."/>
            <person name="Lukina A.P."/>
            <person name="Avakyan M.R."/>
            <person name="Kadnikov V."/>
            <person name="Begmatov S."/>
            <person name="Beletsky A.V."/>
            <person name="Mardanov A.V."/>
            <person name="Ravin N.V."/>
        </authorList>
    </citation>
    <scope>NUCLEOTIDE SEQUENCE [LARGE SCALE GENOMIC DNA]</scope>
    <source>
        <strain evidence="5">LN</strain>
    </source>
</reference>
<organism evidence="4 5">
    <name type="scientific">Geochorda subterranea</name>
    <dbReference type="NCBI Taxonomy" id="3109564"/>
    <lineage>
        <taxon>Bacteria</taxon>
        <taxon>Bacillati</taxon>
        <taxon>Bacillota</taxon>
        <taxon>Limnochordia</taxon>
        <taxon>Limnochordales</taxon>
        <taxon>Geochordaceae</taxon>
        <taxon>Geochorda</taxon>
    </lineage>
</organism>
<dbReference type="InterPro" id="IPR020476">
    <property type="entry name" value="Nudix_hydrolase"/>
</dbReference>
<dbReference type="EMBL" id="CP141614">
    <property type="protein sequence ID" value="WRP14271.1"/>
    <property type="molecule type" value="Genomic_DNA"/>
</dbReference>
<name>A0ABZ1BNY5_9FIRM</name>
<evidence type="ECO:0000259" key="3">
    <source>
        <dbReference type="PROSITE" id="PS51462"/>
    </source>
</evidence>
<dbReference type="RefSeq" id="WP_324668578.1">
    <property type="nucleotide sequence ID" value="NZ_CP141614.1"/>
</dbReference>
<proteinExistence type="predicted"/>
<dbReference type="PANTHER" id="PTHR43046">
    <property type="entry name" value="GDP-MANNOSE MANNOSYL HYDROLASE"/>
    <property type="match status" value="1"/>
</dbReference>
<dbReference type="SUPFAM" id="SSF55811">
    <property type="entry name" value="Nudix"/>
    <property type="match status" value="1"/>
</dbReference>
<accession>A0ABZ1BNY5</accession>
<evidence type="ECO:0000256" key="2">
    <source>
        <dbReference type="ARBA" id="ARBA00022801"/>
    </source>
</evidence>
<evidence type="ECO:0000256" key="1">
    <source>
        <dbReference type="ARBA" id="ARBA00001946"/>
    </source>
</evidence>
<dbReference type="PROSITE" id="PS51462">
    <property type="entry name" value="NUDIX"/>
    <property type="match status" value="1"/>
</dbReference>
<protein>
    <submittedName>
        <fullName evidence="4">NUDIX hydrolase</fullName>
        <ecNumber evidence="4">3.6.-.-</ecNumber>
    </submittedName>
</protein>
<dbReference type="Pfam" id="PF00293">
    <property type="entry name" value="NUDIX"/>
    <property type="match status" value="1"/>
</dbReference>
<sequence>MRAPKRMVACITVRGEPRQFPAEALRFRPAAYGIALRDGCVLVARSRFSGRWELPGGAVAPWETLEEGLRREYEEETGLQVSVRAFVGFDQGFVAFFQHAFNSLRFFYRVEAPDVPVRAQLDEVTEVRWVEVAALSDESMAPGHYAFVRRCLAPREERGR</sequence>
<gene>
    <name evidence="4" type="ORF">VLY81_12735</name>
</gene>